<protein>
    <submittedName>
        <fullName evidence="2 4">Uncharacterized protein</fullName>
    </submittedName>
</protein>
<feature type="region of interest" description="Disordered" evidence="1">
    <location>
        <begin position="1"/>
        <end position="26"/>
    </location>
</feature>
<dbReference type="AlphaFoldDB" id="A0A183G817"/>
<reference evidence="4" key="2">
    <citation type="submission" date="2019-09" db="UniProtKB">
        <authorList>
            <consortium name="WormBaseParasite"/>
        </authorList>
    </citation>
    <scope>IDENTIFICATION</scope>
</reference>
<accession>A0A183G817</accession>
<reference evidence="2 3" key="1">
    <citation type="submission" date="2018-11" db="EMBL/GenBank/DDBJ databases">
        <authorList>
            <consortium name="Pathogen Informatics"/>
        </authorList>
    </citation>
    <scope>NUCLEOTIDE SEQUENCE [LARGE SCALE GENOMIC DNA]</scope>
</reference>
<evidence type="ECO:0000313" key="4">
    <source>
        <dbReference type="WBParaSite" id="HPBE_0001797701-mRNA-1"/>
    </source>
</evidence>
<name>A0A183G817_HELPZ</name>
<dbReference type="EMBL" id="UZAH01030388">
    <property type="protein sequence ID" value="VDP10359.1"/>
    <property type="molecule type" value="Genomic_DNA"/>
</dbReference>
<sequence length="116" mass="12573">MLFSGSTKARMRRRMPGYPPGSASTHANSPNCMIAIVMGGANSDVAEVEVMDDARMGQRRRRLKRFVGRQEFISRRCTGDATPSNSVASNSVYGTGFAARTNNGVFSAGRRDKAKP</sequence>
<accession>A0A3P8EE82</accession>
<keyword evidence="3" id="KW-1185">Reference proteome</keyword>
<gene>
    <name evidence="2" type="ORF">HPBE_LOCUS17976</name>
</gene>
<dbReference type="WBParaSite" id="HPBE_0001797701-mRNA-1">
    <property type="protein sequence ID" value="HPBE_0001797701-mRNA-1"/>
    <property type="gene ID" value="HPBE_0001797701"/>
</dbReference>
<evidence type="ECO:0000256" key="1">
    <source>
        <dbReference type="SAM" id="MobiDB-lite"/>
    </source>
</evidence>
<organism evidence="3 4">
    <name type="scientific">Heligmosomoides polygyrus</name>
    <name type="common">Parasitic roundworm</name>
    <dbReference type="NCBI Taxonomy" id="6339"/>
    <lineage>
        <taxon>Eukaryota</taxon>
        <taxon>Metazoa</taxon>
        <taxon>Ecdysozoa</taxon>
        <taxon>Nematoda</taxon>
        <taxon>Chromadorea</taxon>
        <taxon>Rhabditida</taxon>
        <taxon>Rhabditina</taxon>
        <taxon>Rhabditomorpha</taxon>
        <taxon>Strongyloidea</taxon>
        <taxon>Heligmosomidae</taxon>
        <taxon>Heligmosomoides</taxon>
    </lineage>
</organism>
<dbReference type="Proteomes" id="UP000050761">
    <property type="component" value="Unassembled WGS sequence"/>
</dbReference>
<proteinExistence type="predicted"/>
<evidence type="ECO:0000313" key="2">
    <source>
        <dbReference type="EMBL" id="VDP10359.1"/>
    </source>
</evidence>
<evidence type="ECO:0000313" key="3">
    <source>
        <dbReference type="Proteomes" id="UP000050761"/>
    </source>
</evidence>